<dbReference type="InterPro" id="IPR003399">
    <property type="entry name" value="Mce/MlaD"/>
</dbReference>
<evidence type="ECO:0000259" key="3">
    <source>
        <dbReference type="Pfam" id="PF03886"/>
    </source>
</evidence>
<proteinExistence type="predicted"/>
<keyword evidence="1" id="KW-1133">Transmembrane helix</keyword>
<gene>
    <name evidence="4" type="ORF">MAE02_52640</name>
</gene>
<feature type="transmembrane region" description="Helical" evidence="1">
    <location>
        <begin position="7"/>
        <end position="28"/>
    </location>
</feature>
<sequence length="372" mass="39070">METQARYSLIGLFTLCVIAAAFALVYWLRGAGGFSERATYRVVFESPVTGVLPGSPVLFNGIAVGDVTKLHLNPDDPRQVIATLSLAPETPVRVDTQAGLVSQGLMGAPSIALRGGTPAAPRPSSTGGAPVLTADPAATQDVSEAAREALRRLDTLIADNAEPLHGILANLSTFSEALARNSSRLDRILEALERLGGGGPAKAPARIYDLSAPHAFPTLDKVASGQLTVPEPSALVLFDTQKILVRPQMEESLALDAQWSDSLPKLLQAKIIQSFENASYPQAVARPTEGLTADYQLLIDIRSFQVMLLPAPNADVEFSAKILAGDGRLVGSRIVHASVPVQATDAAAAAAGLNEAFSKAATELVLWVASLI</sequence>
<comment type="caution">
    <text evidence="4">The sequence shown here is derived from an EMBL/GenBank/DDBJ whole genome shotgun (WGS) entry which is preliminary data.</text>
</comment>
<dbReference type="InterPro" id="IPR005586">
    <property type="entry name" value="ABC_trans_aux"/>
</dbReference>
<organism evidence="4 5">
    <name type="scientific">Microvirga aerophila</name>
    <dbReference type="NCBI Taxonomy" id="670291"/>
    <lineage>
        <taxon>Bacteria</taxon>
        <taxon>Pseudomonadati</taxon>
        <taxon>Pseudomonadota</taxon>
        <taxon>Alphaproteobacteria</taxon>
        <taxon>Hyphomicrobiales</taxon>
        <taxon>Methylobacteriaceae</taxon>
        <taxon>Microvirga</taxon>
    </lineage>
</organism>
<dbReference type="Gene3D" id="3.40.50.10610">
    <property type="entry name" value="ABC-type transport auxiliary lipoprotein component"/>
    <property type="match status" value="1"/>
</dbReference>
<dbReference type="Pfam" id="PF02470">
    <property type="entry name" value="MlaD"/>
    <property type="match status" value="1"/>
</dbReference>
<evidence type="ECO:0000259" key="2">
    <source>
        <dbReference type="Pfam" id="PF02470"/>
    </source>
</evidence>
<dbReference type="Proteomes" id="UP000321085">
    <property type="component" value="Unassembled WGS sequence"/>
</dbReference>
<feature type="domain" description="ABC-type transport auxiliary lipoprotein component" evidence="3">
    <location>
        <begin position="208"/>
        <end position="364"/>
    </location>
</feature>
<feature type="domain" description="Mce/MlaD" evidence="2">
    <location>
        <begin position="39"/>
        <end position="115"/>
    </location>
</feature>
<dbReference type="SUPFAM" id="SSF159594">
    <property type="entry name" value="XCC0632-like"/>
    <property type="match status" value="1"/>
</dbReference>
<evidence type="ECO:0000313" key="5">
    <source>
        <dbReference type="Proteomes" id="UP000321085"/>
    </source>
</evidence>
<dbReference type="Pfam" id="PF03886">
    <property type="entry name" value="ABC_trans_aux"/>
    <property type="match status" value="1"/>
</dbReference>
<evidence type="ECO:0000256" key="1">
    <source>
        <dbReference type="SAM" id="Phobius"/>
    </source>
</evidence>
<reference evidence="4 5" key="1">
    <citation type="submission" date="2019-07" db="EMBL/GenBank/DDBJ databases">
        <title>Whole genome shotgun sequence of Microvirga aerophila NBRC 106136.</title>
        <authorList>
            <person name="Hosoyama A."/>
            <person name="Uohara A."/>
            <person name="Ohji S."/>
            <person name="Ichikawa N."/>
        </authorList>
    </citation>
    <scope>NUCLEOTIDE SEQUENCE [LARGE SCALE GENOMIC DNA]</scope>
    <source>
        <strain evidence="4 5">NBRC 106136</strain>
    </source>
</reference>
<name>A0A512C033_9HYPH</name>
<evidence type="ECO:0008006" key="6">
    <source>
        <dbReference type="Google" id="ProtNLM"/>
    </source>
</evidence>
<dbReference type="OrthoDB" id="9808689at2"/>
<keyword evidence="1" id="KW-0812">Transmembrane</keyword>
<protein>
    <recommendedName>
        <fullName evidence="6">ABC transporter substrate-binding protein</fullName>
    </recommendedName>
</protein>
<evidence type="ECO:0000313" key="4">
    <source>
        <dbReference type="EMBL" id="GEO17568.1"/>
    </source>
</evidence>
<keyword evidence="5" id="KW-1185">Reference proteome</keyword>
<dbReference type="RefSeq" id="WP_114186901.1">
    <property type="nucleotide sequence ID" value="NZ_BJYU01000111.1"/>
</dbReference>
<dbReference type="EMBL" id="BJYU01000111">
    <property type="protein sequence ID" value="GEO17568.1"/>
    <property type="molecule type" value="Genomic_DNA"/>
</dbReference>
<dbReference type="AlphaFoldDB" id="A0A512C033"/>
<dbReference type="PANTHER" id="PTHR36698:SF2">
    <property type="entry name" value="MCE_MLAD DOMAIN-CONTAINING PROTEIN"/>
    <property type="match status" value="1"/>
</dbReference>
<keyword evidence="1" id="KW-0472">Membrane</keyword>
<accession>A0A512C033</accession>
<dbReference type="PANTHER" id="PTHR36698">
    <property type="entry name" value="BLL5892 PROTEIN"/>
    <property type="match status" value="1"/>
</dbReference>